<dbReference type="Pfam" id="PF08146">
    <property type="entry name" value="BP28CT"/>
    <property type="match status" value="1"/>
</dbReference>
<protein>
    <recommendedName>
        <fullName evidence="7">BP28 C-terminal domain-containing protein</fullName>
    </recommendedName>
</protein>
<comment type="subcellular location">
    <subcellularLocation>
        <location evidence="1">Nucleus</location>
        <location evidence="1">Nucleolus</location>
    </subcellularLocation>
</comment>
<dbReference type="InterPro" id="IPR040191">
    <property type="entry name" value="UTP10"/>
</dbReference>
<dbReference type="GO" id="GO:0000462">
    <property type="term" value="P:maturation of SSU-rRNA from tricistronic rRNA transcript (SSU-rRNA, 5.8S rRNA, LSU-rRNA)"/>
    <property type="evidence" value="ECO:0007669"/>
    <property type="project" value="TreeGrafter"/>
</dbReference>
<dbReference type="GO" id="GO:0030515">
    <property type="term" value="F:snoRNA binding"/>
    <property type="evidence" value="ECO:0007669"/>
    <property type="project" value="TreeGrafter"/>
</dbReference>
<keyword evidence="4" id="KW-0698">rRNA processing</keyword>
<dbReference type="InterPro" id="IPR056473">
    <property type="entry name" value="HEAT_Utp10/HEAT1"/>
</dbReference>
<evidence type="ECO:0000313" key="9">
    <source>
        <dbReference type="Proteomes" id="UP000663760"/>
    </source>
</evidence>
<dbReference type="InterPro" id="IPR012954">
    <property type="entry name" value="BP28_C_dom"/>
</dbReference>
<keyword evidence="5" id="KW-0539">Nucleus</keyword>
<evidence type="ECO:0000259" key="7">
    <source>
        <dbReference type="SMART" id="SM01036"/>
    </source>
</evidence>
<dbReference type="InterPro" id="IPR022125">
    <property type="entry name" value="U3snoRNP10_N"/>
</dbReference>
<dbReference type="GO" id="GO:0032040">
    <property type="term" value="C:small-subunit processome"/>
    <property type="evidence" value="ECO:0007669"/>
    <property type="project" value="TreeGrafter"/>
</dbReference>
<dbReference type="GO" id="GO:0034455">
    <property type="term" value="C:t-UTP complex"/>
    <property type="evidence" value="ECO:0007669"/>
    <property type="project" value="TreeGrafter"/>
</dbReference>
<dbReference type="SUPFAM" id="SSF48371">
    <property type="entry name" value="ARM repeat"/>
    <property type="match status" value="2"/>
</dbReference>
<gene>
    <name evidence="8" type="ORF">SI8410_07010438</name>
</gene>
<organism evidence="8 9">
    <name type="scientific">Spirodela intermedia</name>
    <name type="common">Intermediate duckweed</name>
    <dbReference type="NCBI Taxonomy" id="51605"/>
    <lineage>
        <taxon>Eukaryota</taxon>
        <taxon>Viridiplantae</taxon>
        <taxon>Streptophyta</taxon>
        <taxon>Embryophyta</taxon>
        <taxon>Tracheophyta</taxon>
        <taxon>Spermatophyta</taxon>
        <taxon>Magnoliopsida</taxon>
        <taxon>Liliopsida</taxon>
        <taxon>Araceae</taxon>
        <taxon>Lemnoideae</taxon>
        <taxon>Spirodela</taxon>
    </lineage>
</organism>
<dbReference type="InterPro" id="IPR011989">
    <property type="entry name" value="ARM-like"/>
</dbReference>
<dbReference type="GO" id="GO:0045943">
    <property type="term" value="P:positive regulation of transcription by RNA polymerase I"/>
    <property type="evidence" value="ECO:0007669"/>
    <property type="project" value="TreeGrafter"/>
</dbReference>
<dbReference type="Pfam" id="PF24477">
    <property type="entry name" value="ARM_At3g06530"/>
    <property type="match status" value="1"/>
</dbReference>
<evidence type="ECO:0000313" key="8">
    <source>
        <dbReference type="EMBL" id="CAA7399768.1"/>
    </source>
</evidence>
<accession>A0A7I8KRR6</accession>
<dbReference type="InterPro" id="IPR016024">
    <property type="entry name" value="ARM-type_fold"/>
</dbReference>
<evidence type="ECO:0000256" key="1">
    <source>
        <dbReference type="ARBA" id="ARBA00004604"/>
    </source>
</evidence>
<dbReference type="InterPro" id="IPR056384">
    <property type="entry name" value="ARM_At3g06530"/>
</dbReference>
<dbReference type="GO" id="GO:0030686">
    <property type="term" value="C:90S preribosome"/>
    <property type="evidence" value="ECO:0007669"/>
    <property type="project" value="TreeGrafter"/>
</dbReference>
<sequence length="2148" mass="241476">MATSIEAQLQAIRASLRGREDLSRRPVTRPSVLFDPREAADIDLRTILPIAISGLDVLVVQDARFGSYRSTLFSHTSLDLDREKMEPKDELKLNKSVSSYLRLLSGYMQLPAALKTLEYLIRRFRVHVFNAEDLILCALPHHDTHAFVRIVQLLEFGNNKWGFLEAVKSSGAPPPRKVIVQQCIRDKGVLEALCNYALPTKVFCHSKVVVCFCTAVIVEALGATQQLDDDTVKRVIPFIFSGLNPEVDGGQDSKAGALMVVGLVASRATLSPKLSNNLLYVIGRMVQQDAKELSGVPWLHMALMTIVNIVQTQSLSVFPKKALKCLIEIRDFAVVVKSLSQEFNITKFLLFFLEALIDYSPSDVSCCRMLSTIIETVPMEGFIDTVASKVLSFSVRWARSVNINDLPEAGSWVKQILIAIDRTYPSEWRGTLRKFLENSKIFIKEEDDVTKTLSLIIDGSLDMPLEISDSKIWFALEHPKSVVRRAALSGLSASRILEKKDTDARKLINVRDAILRCLQDDDLSVVQAALSIDGLAGIISLPLLLKAFRDLLIRCFALFKTGTSDMICKASEVTVSCLEFMVSNFYLPESSCSREVATMIFPFLLVLPKTWKINLKALELAKDLKWPFYSDSFVSYSLPFQGEMQELEPSDIISINRKTVGVMATTFLKNPELHIKWLTECCSNFQESSNLFMSLLLQAILIHKDSQSLLKLFRVCHLALKQEWQNLIAQDCNLPLKEFSIEKLNRISNEFTKGRVVSISEVPNGDIFICIYWSLLKAFSGSPQRVLAAGSGEWLSILEDLFVFFVTSSAKHAFKEHILFLVKKCCPSPPQFLSGLFTTEGFPTIVQVQSLQSLSTICSISSTQSNVDANDKLQFLICFPSLLIRLSDENKDMRIAAMECMEELYKLLQHFDASIVKNGNDYISTSCFDEFLGLIISQKILILSDANFLSSFLASVFVQSQRLMISQDIDKRFDQQVKETFLTFVLASGLKLSSYGKIRVLALFKRLGNSMLKVKEVKVLLDELLNKRKQYYFGRDPRSCDKLSETEIQILCLLLEISLMVPRSGGPSFDSIDCLIEALKVDGKSLEEPGIKQPCIAILRSLTSSFYGSLSTEMQEELFGNLVFLYRSDDDDIRNATKEALTEINVSCSTIAKFLQVVQSQGHQTASSKIKRKKQSVLQTFLGGRDSTSRGKILLLSSILDILLLKKDMKKRETLVDPLFKLLRQLMHNDWDQGLLNNEEKLSDVLSDVPETVSEAVSYIQQAILVILQDITDSVLSGHHLRDEFVCKFNIRLLVAYAQSTKDTVTLNLIFSLLSSAAKISSQWVSEHIFELFSIIGYSAARQNDSHSRHVTEELISALVPCWLSTSNNIKNLLQVFVNVLPEIIEDRRLALTVHLLRTLGEKSSLGVIVALLFHLLAARKSKSFPHGIDVLSPASSIQKEWEYSFAVKIFDQYSCRIWLPSLVVLLQEMGTESEHESFSELHLAFHFILQKLQDTGFIFTVESEGESDYVQSTLRVLMEQVILHLKVIDSKGRKLGIHKNVRKQLKESIRSIVKCISEIIAPSQFFSAIGQLVGDDNSSVKKKALRLLCQTIKNRSLVSEKHRVPKEAKKSFIKPYIFIDESSTESFCELCSKIVQLVDEPNDNSPGPVRLAAVSSLEVLAKAFPTSDYISTSCLVVVAKHITSDNLTLSSTCLQSTGALISVLGSKMLSVLPFCMKHVFERARDAVSSERTSIFLPILGVLEVVVENLGGFLNPYLEGILELMVLHPEYASESDHKVKAKAALLRKLIAEKIPARLLLTPLMKVYKETLNCGEISIALAFEILANMVASMDKSSVGSYHAKIFEQCFLALDLRRQHPDTIKNVDLVEDNVIHAITALTVKLTESMFRPLFIHSIDWAESDIEASDSTNGVLCRKISFYKLVNKLTEQHRSLFVPFFKYLIDGCVRYLTDGQAVQEASFTKKRKKAKVWEVCGDMRRTISPELWHLRSLILSSLYKCFLYDTGNLKFLESSNFQALLKPIVSQLLVDPPVSSEQYQNLPAVDEVDESLVCCLGQMAVTVGSDDIWKQLNHEVLMQTRCEKVRARILGLRVIKYLVEHLKEEYLVCLPETIPFLSELLEDVEFPIKSLAQGILRELESLSGESLQQYL</sequence>
<dbReference type="Pfam" id="PF12397">
    <property type="entry name" value="U3snoRNP10"/>
    <property type="match status" value="1"/>
</dbReference>
<dbReference type="EMBL" id="LR746270">
    <property type="protein sequence ID" value="CAA7399768.1"/>
    <property type="molecule type" value="Genomic_DNA"/>
</dbReference>
<dbReference type="OrthoDB" id="31183at2759"/>
<feature type="domain" description="BP28 C-terminal" evidence="7">
    <location>
        <begin position="1834"/>
        <end position="2006"/>
    </location>
</feature>
<evidence type="ECO:0000256" key="2">
    <source>
        <dbReference type="ARBA" id="ARBA00010559"/>
    </source>
</evidence>
<dbReference type="SMART" id="SM01036">
    <property type="entry name" value="BP28CT"/>
    <property type="match status" value="1"/>
</dbReference>
<evidence type="ECO:0000256" key="4">
    <source>
        <dbReference type="ARBA" id="ARBA00022552"/>
    </source>
</evidence>
<evidence type="ECO:0000256" key="6">
    <source>
        <dbReference type="ARBA" id="ARBA00023274"/>
    </source>
</evidence>
<evidence type="ECO:0000256" key="3">
    <source>
        <dbReference type="ARBA" id="ARBA00022517"/>
    </source>
</evidence>
<keyword evidence="9" id="KW-1185">Reference proteome</keyword>
<dbReference type="Pfam" id="PF23243">
    <property type="entry name" value="HEAT_HEATR1"/>
    <property type="match status" value="1"/>
</dbReference>
<keyword evidence="6" id="KW-0687">Ribonucleoprotein</keyword>
<name>A0A7I8KRR6_SPIIN</name>
<keyword evidence="3" id="KW-0690">Ribosome biogenesis</keyword>
<dbReference type="Proteomes" id="UP000663760">
    <property type="component" value="Chromosome 7"/>
</dbReference>
<comment type="similarity">
    <text evidence="2">Belongs to the HEATR1/UTP10 family.</text>
</comment>
<dbReference type="Gene3D" id="1.25.10.10">
    <property type="entry name" value="Leucine-rich Repeat Variant"/>
    <property type="match status" value="2"/>
</dbReference>
<reference evidence="8" key="1">
    <citation type="submission" date="2020-02" db="EMBL/GenBank/DDBJ databases">
        <authorList>
            <person name="Scholz U."/>
            <person name="Mascher M."/>
            <person name="Fiebig A."/>
        </authorList>
    </citation>
    <scope>NUCLEOTIDE SEQUENCE</scope>
</reference>
<proteinExistence type="inferred from homology"/>
<evidence type="ECO:0000256" key="5">
    <source>
        <dbReference type="ARBA" id="ARBA00023242"/>
    </source>
</evidence>
<dbReference type="PANTHER" id="PTHR13457:SF1">
    <property type="entry name" value="HEAT REPEAT-CONTAINING PROTEIN 1"/>
    <property type="match status" value="1"/>
</dbReference>
<dbReference type="PANTHER" id="PTHR13457">
    <property type="entry name" value="BAP28"/>
    <property type="match status" value="1"/>
</dbReference>